<dbReference type="KEGG" id="ppho:CTZ24_24230"/>
<keyword evidence="5" id="KW-1185">Reference proteome</keyword>
<evidence type="ECO:0000313" key="5">
    <source>
        <dbReference type="Proteomes" id="UP001171299"/>
    </source>
</evidence>
<dbReference type="Proteomes" id="UP000424872">
    <property type="component" value="Plasmid pMSR2C"/>
</dbReference>
<dbReference type="Pfam" id="PF19942">
    <property type="entry name" value="DUF6404"/>
    <property type="match status" value="1"/>
</dbReference>
<evidence type="ECO:0000313" key="2">
    <source>
        <dbReference type="EMBL" id="MDO6406480.1"/>
    </source>
</evidence>
<dbReference type="InterPro" id="IPR045644">
    <property type="entry name" value="DUF6404"/>
</dbReference>
<dbReference type="Proteomes" id="UP001171299">
    <property type="component" value="Unassembled WGS sequence"/>
</dbReference>
<geneLocation type="plasmid" evidence="3">
    <name>pMSR2C</name>
</geneLocation>
<evidence type="ECO:0000313" key="3">
    <source>
        <dbReference type="EMBL" id="QGR09577.1"/>
    </source>
</evidence>
<dbReference type="AlphaFoldDB" id="A0AAP9HAI7"/>
<keyword evidence="1" id="KW-0812">Transmembrane</keyword>
<protein>
    <submittedName>
        <fullName evidence="2">DUF6404 family protein</fullName>
    </submittedName>
</protein>
<keyword evidence="1" id="KW-1133">Transmembrane helix</keyword>
<organism evidence="3 4">
    <name type="scientific">Pantoea phytobeneficialis</name>
    <dbReference type="NCBI Taxonomy" id="2052056"/>
    <lineage>
        <taxon>Bacteria</taxon>
        <taxon>Pseudomonadati</taxon>
        <taxon>Pseudomonadota</taxon>
        <taxon>Gammaproteobacteria</taxon>
        <taxon>Enterobacterales</taxon>
        <taxon>Erwiniaceae</taxon>
        <taxon>Pantoea</taxon>
    </lineage>
</organism>
<name>A0AAP9HAI7_9GAMM</name>
<dbReference type="RefSeq" id="WP_208726985.1">
    <property type="nucleotide sequence ID" value="NZ_CP024639.1"/>
</dbReference>
<reference evidence="3" key="2">
    <citation type="journal article" date="2020" name="Environ. Microbiol.">
        <title>The extreme plant-growth-promoting properties of Pantoea phytobeneficialis MSR2 revealed by functional and genomic analysis.</title>
        <authorList>
            <person name="Nascimento F.X."/>
            <person name="Hernandez A.G."/>
            <person name="Glick B.R."/>
            <person name="Rossi M.J."/>
        </authorList>
    </citation>
    <scope>NUCLEOTIDE SEQUENCE</scope>
    <source>
        <strain evidence="3">MSR2</strain>
    </source>
</reference>
<feature type="transmembrane region" description="Helical" evidence="1">
    <location>
        <begin position="6"/>
        <end position="26"/>
    </location>
</feature>
<accession>A0AAP9HAI7</accession>
<gene>
    <name evidence="3" type="ORF">CTZ24_24230</name>
    <name evidence="2" type="ORF">Q3404_07830</name>
</gene>
<dbReference type="EMBL" id="JAUOOM010000006">
    <property type="protein sequence ID" value="MDO6406480.1"/>
    <property type="molecule type" value="Genomic_DNA"/>
</dbReference>
<keyword evidence="3" id="KW-0614">Plasmid</keyword>
<proteinExistence type="predicted"/>
<reference evidence="4" key="1">
    <citation type="submission" date="2017-11" db="EMBL/GenBank/DDBJ databases">
        <title>Genome sequence of Pantoea sp. MSR2.</title>
        <authorList>
            <person name="Nascimento F.X."/>
        </authorList>
    </citation>
    <scope>NUCLEOTIDE SEQUENCE [LARGE SCALE GENOMIC DNA]</scope>
    <source>
        <strain evidence="4">MSR2</strain>
        <plasmid evidence="4">pmsr2c</plasmid>
    </source>
</reference>
<evidence type="ECO:0000256" key="1">
    <source>
        <dbReference type="SAM" id="Phobius"/>
    </source>
</evidence>
<sequence length="63" mass="7263">MKHYVIEFVFSAVCFSVLWGMAMWFAQWKKAGLSSRKAVCISLISGPLYASGVFLLRYIRHLF</sequence>
<reference evidence="2" key="3">
    <citation type="submission" date="2023-07" db="EMBL/GenBank/DDBJ databases">
        <title>The extreme plant-growth-promoting properties of Pantoea phytobeneficialis PF55 revealed by functional and genomic analysis.</title>
        <authorList>
            <person name="Nascimento F.X."/>
            <person name="Marcio R.J."/>
        </authorList>
    </citation>
    <scope>NUCLEOTIDE SEQUENCE</scope>
    <source>
        <strain evidence="2">PF55</strain>
    </source>
</reference>
<feature type="transmembrane region" description="Helical" evidence="1">
    <location>
        <begin position="38"/>
        <end position="59"/>
    </location>
</feature>
<dbReference type="EMBL" id="CP024639">
    <property type="protein sequence ID" value="QGR09577.1"/>
    <property type="molecule type" value="Genomic_DNA"/>
</dbReference>
<evidence type="ECO:0000313" key="4">
    <source>
        <dbReference type="Proteomes" id="UP000424872"/>
    </source>
</evidence>
<geneLocation type="plasmid" evidence="4">
    <name>pmsr2c</name>
</geneLocation>
<keyword evidence="1" id="KW-0472">Membrane</keyword>